<feature type="compositionally biased region" description="Polar residues" evidence="5">
    <location>
        <begin position="43"/>
        <end position="56"/>
    </location>
</feature>
<evidence type="ECO:0000256" key="4">
    <source>
        <dbReference type="PROSITE-ProRule" id="PRU00510"/>
    </source>
</evidence>
<reference evidence="7" key="1">
    <citation type="submission" date="2020-01" db="EMBL/GenBank/DDBJ databases">
        <authorList>
            <person name="Meier V. D."/>
            <person name="Meier V D."/>
        </authorList>
    </citation>
    <scope>NUCLEOTIDE SEQUENCE</scope>
    <source>
        <strain evidence="7">HLG_WM_MAG_06</strain>
    </source>
</reference>
<evidence type="ECO:0000313" key="7">
    <source>
        <dbReference type="EMBL" id="CAA6810247.1"/>
    </source>
</evidence>
<dbReference type="SUPFAM" id="SSF109635">
    <property type="entry name" value="DnaK suppressor protein DksA, alpha-hairpin domain"/>
    <property type="match status" value="1"/>
</dbReference>
<accession>A0A6S6T0Q6</accession>
<dbReference type="InterPro" id="IPR000962">
    <property type="entry name" value="Znf_DskA_TraR"/>
</dbReference>
<dbReference type="AlphaFoldDB" id="A0A6S6T0Q6"/>
<protein>
    <submittedName>
        <fullName evidence="7">C4-type zinc finger protein, DksA/TraR family</fullName>
    </submittedName>
</protein>
<evidence type="ECO:0000256" key="3">
    <source>
        <dbReference type="ARBA" id="ARBA00022833"/>
    </source>
</evidence>
<keyword evidence="2" id="KW-0863">Zinc-finger</keyword>
<sequence length="136" mass="15998">MTKSLNNNYYNREEDEEKLTKDELIFFKEALEEKKVKIEKSLTKTNQEASSHTQNRCNDEGEDASFEITNNVNTTIVREQTKTLNQVNRCLNKIQTGLYGICTLCEEPINIERLKVKIFTEHCITCREIIEKQQQY</sequence>
<dbReference type="Gene3D" id="1.20.120.910">
    <property type="entry name" value="DksA, coiled-coil domain"/>
    <property type="match status" value="1"/>
</dbReference>
<evidence type="ECO:0000259" key="6">
    <source>
        <dbReference type="Pfam" id="PF01258"/>
    </source>
</evidence>
<proteinExistence type="predicted"/>
<dbReference type="Pfam" id="PF01258">
    <property type="entry name" value="zf-dskA_traR"/>
    <property type="match status" value="1"/>
</dbReference>
<dbReference type="SUPFAM" id="SSF57716">
    <property type="entry name" value="Glucocorticoid receptor-like (DNA-binding domain)"/>
    <property type="match status" value="1"/>
</dbReference>
<feature type="zinc finger region" description="dksA C4-type" evidence="4">
    <location>
        <begin position="102"/>
        <end position="126"/>
    </location>
</feature>
<dbReference type="InterPro" id="IPR037187">
    <property type="entry name" value="DnaK_N"/>
</dbReference>
<dbReference type="GO" id="GO:0008270">
    <property type="term" value="F:zinc ion binding"/>
    <property type="evidence" value="ECO:0007669"/>
    <property type="project" value="UniProtKB-KW"/>
</dbReference>
<dbReference type="PANTHER" id="PTHR33823">
    <property type="entry name" value="RNA POLYMERASE-BINDING TRANSCRIPTION FACTOR DKSA-RELATED"/>
    <property type="match status" value="1"/>
</dbReference>
<dbReference type="EMBL" id="CACVAP010000059">
    <property type="protein sequence ID" value="CAA6810247.1"/>
    <property type="molecule type" value="Genomic_DNA"/>
</dbReference>
<evidence type="ECO:0000256" key="5">
    <source>
        <dbReference type="SAM" id="MobiDB-lite"/>
    </source>
</evidence>
<keyword evidence="1" id="KW-0479">Metal-binding</keyword>
<gene>
    <name evidence="7" type="ORF">HELGO_WM5217</name>
</gene>
<name>A0A6S6T0Q6_9BACT</name>
<evidence type="ECO:0000256" key="1">
    <source>
        <dbReference type="ARBA" id="ARBA00022723"/>
    </source>
</evidence>
<organism evidence="7">
    <name type="scientific">uncultured Sulfurovum sp</name>
    <dbReference type="NCBI Taxonomy" id="269237"/>
    <lineage>
        <taxon>Bacteria</taxon>
        <taxon>Pseudomonadati</taxon>
        <taxon>Campylobacterota</taxon>
        <taxon>Epsilonproteobacteria</taxon>
        <taxon>Campylobacterales</taxon>
        <taxon>Sulfurovaceae</taxon>
        <taxon>Sulfurovum</taxon>
        <taxon>environmental samples</taxon>
    </lineage>
</organism>
<evidence type="ECO:0000256" key="2">
    <source>
        <dbReference type="ARBA" id="ARBA00022771"/>
    </source>
</evidence>
<feature type="region of interest" description="Disordered" evidence="5">
    <location>
        <begin position="42"/>
        <end position="64"/>
    </location>
</feature>
<feature type="domain" description="Zinc finger DksA/TraR C4-type" evidence="6">
    <location>
        <begin position="97"/>
        <end position="132"/>
    </location>
</feature>
<keyword evidence="3" id="KW-0862">Zinc</keyword>
<dbReference type="PANTHER" id="PTHR33823:SF4">
    <property type="entry name" value="GENERAL STRESS PROTEIN 16O"/>
    <property type="match status" value="1"/>
</dbReference>
<dbReference type="PROSITE" id="PS51128">
    <property type="entry name" value="ZF_DKSA_2"/>
    <property type="match status" value="1"/>
</dbReference>